<evidence type="ECO:0000313" key="4">
    <source>
        <dbReference type="Proteomes" id="UP001152797"/>
    </source>
</evidence>
<evidence type="ECO:0000256" key="1">
    <source>
        <dbReference type="SAM" id="MobiDB-lite"/>
    </source>
</evidence>
<dbReference type="EMBL" id="CAMXCT010005768">
    <property type="protein sequence ID" value="CAI4013213.1"/>
    <property type="molecule type" value="Genomic_DNA"/>
</dbReference>
<name>A0A9P1GHC0_9DINO</name>
<sequence length="174" mass="19064">MPPAEGDSKQLVHMFYVRLHVPKYMEGRDGARKALGPYVPEGCRLLRCIALQNGGGVRADLLASRKDYEVFLGAVAKLGRVQQMETGDLDKEKEVRGETKRKAKSLSRAAHFAERLFEAFGSGGKQSKRRQVVGHLSEAFATSVRVQASHLGSAQSSVMDNSACGENDEDEGRK</sequence>
<dbReference type="AlphaFoldDB" id="A0A9P1GHC0"/>
<reference evidence="2" key="1">
    <citation type="submission" date="2022-10" db="EMBL/GenBank/DDBJ databases">
        <authorList>
            <person name="Chen Y."/>
            <person name="Dougan E. K."/>
            <person name="Chan C."/>
            <person name="Rhodes N."/>
            <person name="Thang M."/>
        </authorList>
    </citation>
    <scope>NUCLEOTIDE SEQUENCE</scope>
</reference>
<evidence type="ECO:0000313" key="2">
    <source>
        <dbReference type="EMBL" id="CAI4013213.1"/>
    </source>
</evidence>
<gene>
    <name evidence="2" type="ORF">C1SCF055_LOCUS38203</name>
</gene>
<dbReference type="EMBL" id="CAMXCT020005768">
    <property type="protein sequence ID" value="CAL1166588.1"/>
    <property type="molecule type" value="Genomic_DNA"/>
</dbReference>
<protein>
    <submittedName>
        <fullName evidence="2">Uncharacterized protein</fullName>
    </submittedName>
</protein>
<evidence type="ECO:0000313" key="3">
    <source>
        <dbReference type="EMBL" id="CAL1166588.1"/>
    </source>
</evidence>
<proteinExistence type="predicted"/>
<dbReference type="EMBL" id="CAMXCT030005768">
    <property type="protein sequence ID" value="CAL4800525.1"/>
    <property type="molecule type" value="Genomic_DNA"/>
</dbReference>
<keyword evidence="4" id="KW-1185">Reference proteome</keyword>
<feature type="region of interest" description="Disordered" evidence="1">
    <location>
        <begin position="151"/>
        <end position="174"/>
    </location>
</feature>
<feature type="compositionally biased region" description="Polar residues" evidence="1">
    <location>
        <begin position="151"/>
        <end position="160"/>
    </location>
</feature>
<organism evidence="2">
    <name type="scientific">Cladocopium goreaui</name>
    <dbReference type="NCBI Taxonomy" id="2562237"/>
    <lineage>
        <taxon>Eukaryota</taxon>
        <taxon>Sar</taxon>
        <taxon>Alveolata</taxon>
        <taxon>Dinophyceae</taxon>
        <taxon>Suessiales</taxon>
        <taxon>Symbiodiniaceae</taxon>
        <taxon>Cladocopium</taxon>
    </lineage>
</organism>
<dbReference type="Proteomes" id="UP001152797">
    <property type="component" value="Unassembled WGS sequence"/>
</dbReference>
<comment type="caution">
    <text evidence="2">The sequence shown here is derived from an EMBL/GenBank/DDBJ whole genome shotgun (WGS) entry which is preliminary data.</text>
</comment>
<reference evidence="3" key="2">
    <citation type="submission" date="2024-04" db="EMBL/GenBank/DDBJ databases">
        <authorList>
            <person name="Chen Y."/>
            <person name="Shah S."/>
            <person name="Dougan E. K."/>
            <person name="Thang M."/>
            <person name="Chan C."/>
        </authorList>
    </citation>
    <scope>NUCLEOTIDE SEQUENCE [LARGE SCALE GENOMIC DNA]</scope>
</reference>
<accession>A0A9P1GHC0</accession>